<sequence>MKKRLREIFKNKNGLTLIELLVALAIGTMVIGLTFSVLHTSMNTFKKSESQQLLQQEANLMVTQLRNIHRMNPSYTIEYDSVENSYLMTLSDGSKQVLGQSKYKIEITIDGQPVSTTKAMTIGPNMKQYKIVIKIIDPSTTNEFTVKTGISRL</sequence>
<dbReference type="RefSeq" id="WP_051678083.1">
    <property type="nucleotide sequence ID" value="NZ_JJRY01000003.1"/>
</dbReference>
<dbReference type="GO" id="GO:0030420">
    <property type="term" value="P:establishment of competence for transformation"/>
    <property type="evidence" value="ECO:0007669"/>
    <property type="project" value="UniProtKB-KW"/>
</dbReference>
<protein>
    <submittedName>
        <fullName evidence="4">Prepilin-type N-terminal cleavage/methylation domain-containing protein</fullName>
    </submittedName>
</protein>
<dbReference type="Proteomes" id="UP000027936">
    <property type="component" value="Unassembled WGS sequence"/>
</dbReference>
<gene>
    <name evidence="4" type="ORF">M670_01231</name>
</gene>
<dbReference type="PATRIC" id="fig|1348973.3.peg.1203"/>
<proteinExistence type="predicted"/>
<evidence type="ECO:0000256" key="2">
    <source>
        <dbReference type="ARBA" id="ARBA00023287"/>
    </source>
</evidence>
<evidence type="ECO:0000256" key="1">
    <source>
        <dbReference type="ARBA" id="ARBA00004241"/>
    </source>
</evidence>
<organism evidence="4 5">
    <name type="scientific">Schinkia azotoformans MEV2011</name>
    <dbReference type="NCBI Taxonomy" id="1348973"/>
    <lineage>
        <taxon>Bacteria</taxon>
        <taxon>Bacillati</taxon>
        <taxon>Bacillota</taxon>
        <taxon>Bacilli</taxon>
        <taxon>Bacillales</taxon>
        <taxon>Bacillaceae</taxon>
        <taxon>Calidifontibacillus/Schinkia group</taxon>
        <taxon>Schinkia</taxon>
    </lineage>
</organism>
<dbReference type="Pfam" id="PF07963">
    <property type="entry name" value="N_methyl"/>
    <property type="match status" value="1"/>
</dbReference>
<feature type="transmembrane region" description="Helical" evidence="3">
    <location>
        <begin position="20"/>
        <end position="38"/>
    </location>
</feature>
<dbReference type="InterPro" id="IPR012902">
    <property type="entry name" value="N_methyl_site"/>
</dbReference>
<dbReference type="EMBL" id="JJRY01000003">
    <property type="protein sequence ID" value="KEF39463.1"/>
    <property type="molecule type" value="Genomic_DNA"/>
</dbReference>
<dbReference type="NCBIfam" id="TIGR02532">
    <property type="entry name" value="IV_pilin_GFxxxE"/>
    <property type="match status" value="1"/>
</dbReference>
<dbReference type="AlphaFoldDB" id="A0A072NRD3"/>
<accession>A0A072NRD3</accession>
<reference evidence="4 5" key="1">
    <citation type="submission" date="2014-04" db="EMBL/GenBank/DDBJ databases">
        <title>Draft genome sequence of Bacillus azotoformans MEV2011, a (co-) denitrifying strain unable to grow in the presence of oxygen.</title>
        <authorList>
            <person name="Nielsen M."/>
            <person name="Schreiber L."/>
            <person name="Finster K."/>
            <person name="Schramm A."/>
        </authorList>
    </citation>
    <scope>NUCLEOTIDE SEQUENCE [LARGE SCALE GENOMIC DNA]</scope>
    <source>
        <strain evidence="4 5">MEV2011</strain>
    </source>
</reference>
<evidence type="ECO:0000313" key="4">
    <source>
        <dbReference type="EMBL" id="KEF39463.1"/>
    </source>
</evidence>
<dbReference type="GO" id="GO:0009986">
    <property type="term" value="C:cell surface"/>
    <property type="evidence" value="ECO:0007669"/>
    <property type="project" value="UniProtKB-SubCell"/>
</dbReference>
<keyword evidence="2" id="KW-0178">Competence</keyword>
<comment type="subcellular location">
    <subcellularLocation>
        <location evidence="1">Cell surface</location>
    </subcellularLocation>
</comment>
<keyword evidence="3" id="KW-0472">Membrane</keyword>
<dbReference type="OrthoDB" id="9968685at2"/>
<evidence type="ECO:0000313" key="5">
    <source>
        <dbReference type="Proteomes" id="UP000027936"/>
    </source>
</evidence>
<name>A0A072NRD3_SCHAZ</name>
<comment type="caution">
    <text evidence="4">The sequence shown here is derived from an EMBL/GenBank/DDBJ whole genome shotgun (WGS) entry which is preliminary data.</text>
</comment>
<keyword evidence="3" id="KW-0812">Transmembrane</keyword>
<keyword evidence="3" id="KW-1133">Transmembrane helix</keyword>
<evidence type="ECO:0000256" key="3">
    <source>
        <dbReference type="SAM" id="Phobius"/>
    </source>
</evidence>